<sequence length="139" mass="13981">MRRSTTALLASLLLAACTTPRLLPFDAGDDMDASDGALDAPPDAWMCVEATSACASESECCGDLACATTATSGPERTVCCGLATEPCSFIDGEDCCGRLICATTTTSGTRKVCCAESGQACTTSTGCCGTSVCRSGVCS</sequence>
<gene>
    <name evidence="2" type="ORF">DB32_007997</name>
</gene>
<dbReference type="EMBL" id="CP011125">
    <property type="protein sequence ID" value="AKF10848.1"/>
    <property type="molecule type" value="Genomic_DNA"/>
</dbReference>
<feature type="chain" id="PRO_5002511427" description="Tryptophan synthase alpha chain" evidence="1">
    <location>
        <begin position="24"/>
        <end position="139"/>
    </location>
</feature>
<dbReference type="Proteomes" id="UP000034883">
    <property type="component" value="Chromosome"/>
</dbReference>
<keyword evidence="3" id="KW-1185">Reference proteome</keyword>
<dbReference type="AlphaFoldDB" id="A0A0F6W9I9"/>
<dbReference type="PROSITE" id="PS51257">
    <property type="entry name" value="PROKAR_LIPOPROTEIN"/>
    <property type="match status" value="1"/>
</dbReference>
<dbReference type="KEGG" id="samy:DB32_007997"/>
<evidence type="ECO:0008006" key="4">
    <source>
        <dbReference type="Google" id="ProtNLM"/>
    </source>
</evidence>
<protein>
    <recommendedName>
        <fullName evidence="4">Tryptophan synthase alpha chain</fullName>
    </recommendedName>
</protein>
<proteinExistence type="predicted"/>
<evidence type="ECO:0000256" key="1">
    <source>
        <dbReference type="SAM" id="SignalP"/>
    </source>
</evidence>
<reference evidence="2 3" key="1">
    <citation type="submission" date="2015-03" db="EMBL/GenBank/DDBJ databases">
        <title>Genome assembly of Sandaracinus amylolyticus DSM 53668.</title>
        <authorList>
            <person name="Sharma G."/>
            <person name="Subramanian S."/>
        </authorList>
    </citation>
    <scope>NUCLEOTIDE SEQUENCE [LARGE SCALE GENOMIC DNA]</scope>
    <source>
        <strain evidence="2 3">DSM 53668</strain>
    </source>
</reference>
<evidence type="ECO:0000313" key="2">
    <source>
        <dbReference type="EMBL" id="AKF10848.1"/>
    </source>
</evidence>
<accession>A0A0F6W9I9</accession>
<evidence type="ECO:0000313" key="3">
    <source>
        <dbReference type="Proteomes" id="UP000034883"/>
    </source>
</evidence>
<organism evidence="2 3">
    <name type="scientific">Sandaracinus amylolyticus</name>
    <dbReference type="NCBI Taxonomy" id="927083"/>
    <lineage>
        <taxon>Bacteria</taxon>
        <taxon>Pseudomonadati</taxon>
        <taxon>Myxococcota</taxon>
        <taxon>Polyangia</taxon>
        <taxon>Polyangiales</taxon>
        <taxon>Sandaracinaceae</taxon>
        <taxon>Sandaracinus</taxon>
    </lineage>
</organism>
<feature type="signal peptide" evidence="1">
    <location>
        <begin position="1"/>
        <end position="23"/>
    </location>
</feature>
<dbReference type="STRING" id="927083.DB32_007997"/>
<name>A0A0F6W9I9_9BACT</name>
<dbReference type="RefSeq" id="WP_053237776.1">
    <property type="nucleotide sequence ID" value="NZ_CP011125.1"/>
</dbReference>
<keyword evidence="1" id="KW-0732">Signal</keyword>